<evidence type="ECO:0000313" key="2">
    <source>
        <dbReference type="EMBL" id="PIE62691.1"/>
    </source>
</evidence>
<evidence type="ECO:0000313" key="3">
    <source>
        <dbReference type="Proteomes" id="UP000231203"/>
    </source>
</evidence>
<gene>
    <name evidence="2" type="ORF">CSA25_03875</name>
</gene>
<reference evidence="2 3" key="1">
    <citation type="submission" date="2017-10" db="EMBL/GenBank/DDBJ databases">
        <title>Novel microbial diversity and functional potential in the marine mammal oral microbiome.</title>
        <authorList>
            <person name="Dudek N.K."/>
            <person name="Sun C.L."/>
            <person name="Burstein D."/>
            <person name="Kantor R.S."/>
            <person name="Aliaga Goltsman D.S."/>
            <person name="Bik E.M."/>
            <person name="Thomas B.C."/>
            <person name="Banfield J.F."/>
            <person name="Relman D.A."/>
        </authorList>
    </citation>
    <scope>NUCLEOTIDE SEQUENCE [LARGE SCALE GENOMIC DNA]</scope>
    <source>
        <strain evidence="2">DOLJORAL78_47_202</strain>
    </source>
</reference>
<comment type="caution">
    <text evidence="2">The sequence shown here is derived from an EMBL/GenBank/DDBJ whole genome shotgun (WGS) entry which is preliminary data.</text>
</comment>
<organism evidence="2 3">
    <name type="scientific">Desulfobacter postgatei</name>
    <dbReference type="NCBI Taxonomy" id="2293"/>
    <lineage>
        <taxon>Bacteria</taxon>
        <taxon>Pseudomonadati</taxon>
        <taxon>Thermodesulfobacteriota</taxon>
        <taxon>Desulfobacteria</taxon>
        <taxon>Desulfobacterales</taxon>
        <taxon>Desulfobacteraceae</taxon>
        <taxon>Desulfobacter</taxon>
    </lineage>
</organism>
<sequence length="524" mass="61139">MKKLPVGISNLRKIIEEGYAYVDKSRFVHKLDQMGTYYFLSRPRRFGKSLLIDTLKEAFEGNKELFSNLWLHNHWDWEKHHPVIHISFGGGVIRSREELDQRIRDILHTNETNLAVTCRQPNDIPGYFGELIRNSAKKYGLRAVILIDEYDKPILDNISEHARAWEIREGLKNLYSVVKDNDADIRFALLTGVSKFSKVSLFSGLNNLTDITLEPEYSAICGYSEPEMTQIFSDYLGNKSLEDIRKWYNGYAWLGQKVYNPFSILNYLRTGTFRNYWFETGTPGFLINLLEKRKYYIPGIEHIQASEALIGAFEVDFIEPENLLFQAGYLTIEHAQRVAGKTFYTLGYPNMEVKASLSDYILSRYSHDKVMKEKVQLKIYQAFQEKNPDALKTIFQSLFSSIPHDWYRKNKLSQYEGYYASVFYCYFTALGLDVTPEDTTSHGRIDMTVQLDDNKVYIFEFKVVDIDKTPGTALAQIRQKGYADKFREKSDEIYLVGVEFDRNQRNIIRFEWEQLKKHEGLSAR</sequence>
<dbReference type="Pfam" id="PF09820">
    <property type="entry name" value="AAA-ATPase_like"/>
    <property type="match status" value="1"/>
</dbReference>
<dbReference type="AlphaFoldDB" id="A0A2G6MRQ7"/>
<dbReference type="EMBL" id="PDTI01000033">
    <property type="protein sequence ID" value="PIE62691.1"/>
    <property type="molecule type" value="Genomic_DNA"/>
</dbReference>
<dbReference type="PANTHER" id="PTHR34825">
    <property type="entry name" value="CONSERVED PROTEIN, WITH A WEAK D-GALACTARATE DEHYDRATASE/ALTRONATE HYDROLASE DOMAIN"/>
    <property type="match status" value="1"/>
</dbReference>
<dbReference type="Pfam" id="PF08011">
    <property type="entry name" value="PDDEXK_9"/>
    <property type="match status" value="1"/>
</dbReference>
<proteinExistence type="predicted"/>
<name>A0A2G6MRQ7_9BACT</name>
<dbReference type="PANTHER" id="PTHR34825:SF1">
    <property type="entry name" value="AAA-ATPASE-LIKE DOMAIN-CONTAINING PROTEIN"/>
    <property type="match status" value="1"/>
</dbReference>
<evidence type="ECO:0000259" key="1">
    <source>
        <dbReference type="Pfam" id="PF09820"/>
    </source>
</evidence>
<feature type="domain" description="AAA-ATPase-like" evidence="1">
    <location>
        <begin position="5"/>
        <end position="202"/>
    </location>
</feature>
<dbReference type="Proteomes" id="UP000231203">
    <property type="component" value="Unassembled WGS sequence"/>
</dbReference>
<dbReference type="InterPro" id="IPR018631">
    <property type="entry name" value="AAA-ATPase-like_dom"/>
</dbReference>
<accession>A0A2G6MRQ7</accession>
<protein>
    <recommendedName>
        <fullName evidence="1">AAA-ATPase-like domain-containing protein</fullName>
    </recommendedName>
</protein>
<dbReference type="InterPro" id="IPR012547">
    <property type="entry name" value="PDDEXK_9"/>
</dbReference>